<feature type="transmembrane region" description="Helical" evidence="2">
    <location>
        <begin position="109"/>
        <end position="133"/>
    </location>
</feature>
<keyword evidence="2" id="KW-1133">Transmembrane helix</keyword>
<feature type="region of interest" description="Disordered" evidence="1">
    <location>
        <begin position="430"/>
        <end position="474"/>
    </location>
</feature>
<feature type="region of interest" description="Disordered" evidence="1">
    <location>
        <begin position="308"/>
        <end position="357"/>
    </location>
</feature>
<organism evidence="4 5">
    <name type="scientific">Elsinoe australis</name>
    <dbReference type="NCBI Taxonomy" id="40998"/>
    <lineage>
        <taxon>Eukaryota</taxon>
        <taxon>Fungi</taxon>
        <taxon>Dikarya</taxon>
        <taxon>Ascomycota</taxon>
        <taxon>Pezizomycotina</taxon>
        <taxon>Dothideomycetes</taxon>
        <taxon>Dothideomycetidae</taxon>
        <taxon>Myriangiales</taxon>
        <taxon>Elsinoaceae</taxon>
        <taxon>Elsinoe</taxon>
    </lineage>
</organism>
<feature type="transmembrane region" description="Helical" evidence="2">
    <location>
        <begin position="191"/>
        <end position="213"/>
    </location>
</feature>
<dbReference type="EMBL" id="PTQR01000030">
    <property type="protein sequence ID" value="TKX25227.1"/>
    <property type="molecule type" value="Genomic_DNA"/>
</dbReference>
<proteinExistence type="predicted"/>
<feature type="transmembrane region" description="Helical" evidence="2">
    <location>
        <begin position="28"/>
        <end position="48"/>
    </location>
</feature>
<name>A0A4U7BBJ0_9PEZI</name>
<dbReference type="Pfam" id="PF20684">
    <property type="entry name" value="Fung_rhodopsin"/>
    <property type="match status" value="1"/>
</dbReference>
<feature type="compositionally biased region" description="Basic and acidic residues" evidence="1">
    <location>
        <begin position="622"/>
        <end position="654"/>
    </location>
</feature>
<keyword evidence="2" id="KW-0472">Membrane</keyword>
<feature type="domain" description="Rhodopsin" evidence="3">
    <location>
        <begin position="23"/>
        <end position="253"/>
    </location>
</feature>
<dbReference type="Proteomes" id="UP000308133">
    <property type="component" value="Unassembled WGS sequence"/>
</dbReference>
<evidence type="ECO:0000313" key="4">
    <source>
        <dbReference type="EMBL" id="TKX25227.1"/>
    </source>
</evidence>
<accession>A0A4U7BBJ0</accession>
<sequence>MAVRSDSAFHDVRLLSIRDRIFVKFGQYALDDLVLIGGYIFGIAQWALTLSALELGLGEALWLVPDASGIHAAKLIFSGRVTLHLLLAMVKISCLCLVRNIFTADNRKAWMICNILISICAACCIAACFVATVGCHPSTTLLAVHNATCTHMQERATALCVMEFSTQLFCGLIPTYLFLDIQMSRARRIVVCSAFIFPIFNGVLFIAHLHFYARFINSGPDHSNIGLVDPLIIQQALVSYALVSATVPCLKGFAARFTTGGIHDVILHDQTPRDSPPSSRAGKASNRSSAERGLCGGVEMMVLSNTVEEPPTRLPGTLEHKISSSKLRDPAEPLGSTHLLPQSIHNTRRSSPTSSISSTSALTLKLTSPHSNKQSAITTLDAIPIHGSPPTPNVSNSFKGKAKAIGIPDWTTLNNYDTPNRYSTIPASVPCNPSLATRKPSQTPYSINTTSPLAHPSSPQQPHPTPSVKSTIHPTSSYIPHISCPSPNPATANTWAIPVLSNCPPPRRPPASHADQSTAHRSLSLRPDLDTTLGLGGYATAEATPVDERRGSQMSWPSPASMRSPGGSPGLGDRGAGGGDGDGQEGVEAEWGVACSEQGEGRGDGVGQSLCGGQGCDGEGWEEARGRDAEDEAREGGPQRRMQEVVGRRRELPHDTVASTAHAGLVVGADARTGDRIEAEDTQDRPSSSRSEKAKNGGKKEKRPKVRRSRNNSIFVTKEVKLETCDVARSGSLGS</sequence>
<feature type="transmembrane region" description="Helical" evidence="2">
    <location>
        <begin position="81"/>
        <end position="102"/>
    </location>
</feature>
<reference evidence="4 5" key="1">
    <citation type="submission" date="2018-02" db="EMBL/GenBank/DDBJ databases">
        <title>Draft genome sequences of Elsinoe sp., causing black scab on jojoba.</title>
        <authorList>
            <person name="Stodart B."/>
            <person name="Jeffress S."/>
            <person name="Ash G."/>
            <person name="Arun Chinnappa K."/>
        </authorList>
    </citation>
    <scope>NUCLEOTIDE SEQUENCE [LARGE SCALE GENOMIC DNA]</scope>
    <source>
        <strain evidence="4 5">Hillstone_2</strain>
    </source>
</reference>
<dbReference type="PANTHER" id="PTHR39614:SF2">
    <property type="entry name" value="INTEGRAL MEMBRANE PROTEIN"/>
    <property type="match status" value="1"/>
</dbReference>
<protein>
    <recommendedName>
        <fullName evidence="3">Rhodopsin domain-containing protein</fullName>
    </recommendedName>
</protein>
<feature type="compositionally biased region" description="Basic residues" evidence="1">
    <location>
        <begin position="700"/>
        <end position="710"/>
    </location>
</feature>
<feature type="transmembrane region" description="Helical" evidence="2">
    <location>
        <begin position="156"/>
        <end position="179"/>
    </location>
</feature>
<dbReference type="AlphaFoldDB" id="A0A4U7BBJ0"/>
<feature type="region of interest" description="Disordered" evidence="1">
    <location>
        <begin position="614"/>
        <end position="715"/>
    </location>
</feature>
<feature type="compositionally biased region" description="Basic and acidic residues" evidence="1">
    <location>
        <begin position="672"/>
        <end position="684"/>
    </location>
</feature>
<feature type="region of interest" description="Disordered" evidence="1">
    <location>
        <begin position="501"/>
        <end position="590"/>
    </location>
</feature>
<feature type="compositionally biased region" description="Polar residues" evidence="1">
    <location>
        <begin position="439"/>
        <end position="450"/>
    </location>
</feature>
<dbReference type="InterPro" id="IPR049326">
    <property type="entry name" value="Rhodopsin_dom_fungi"/>
</dbReference>
<evidence type="ECO:0000313" key="5">
    <source>
        <dbReference type="Proteomes" id="UP000308133"/>
    </source>
</evidence>
<feature type="compositionally biased region" description="Basic and acidic residues" evidence="1">
    <location>
        <begin position="318"/>
        <end position="331"/>
    </location>
</feature>
<keyword evidence="2" id="KW-0812">Transmembrane</keyword>
<feature type="compositionally biased region" description="Basic and acidic residues" evidence="1">
    <location>
        <begin position="690"/>
        <end position="699"/>
    </location>
</feature>
<feature type="region of interest" description="Disordered" evidence="1">
    <location>
        <begin position="267"/>
        <end position="290"/>
    </location>
</feature>
<evidence type="ECO:0000256" key="1">
    <source>
        <dbReference type="SAM" id="MobiDB-lite"/>
    </source>
</evidence>
<comment type="caution">
    <text evidence="4">The sequence shown here is derived from an EMBL/GenBank/DDBJ whole genome shotgun (WGS) entry which is preliminary data.</text>
</comment>
<feature type="compositionally biased region" description="Gly residues" evidence="1">
    <location>
        <begin position="567"/>
        <end position="581"/>
    </location>
</feature>
<evidence type="ECO:0000259" key="3">
    <source>
        <dbReference type="Pfam" id="PF20684"/>
    </source>
</evidence>
<evidence type="ECO:0000256" key="2">
    <source>
        <dbReference type="SAM" id="Phobius"/>
    </source>
</evidence>
<dbReference type="PANTHER" id="PTHR39614">
    <property type="entry name" value="INTEGRAL MEMBRANE PROTEIN"/>
    <property type="match status" value="1"/>
</dbReference>
<gene>
    <name evidence="4" type="ORF">C1H76_2460</name>
</gene>